<dbReference type="Gene3D" id="3.40.50.720">
    <property type="entry name" value="NAD(P)-binding Rossmann-like Domain"/>
    <property type="match status" value="1"/>
</dbReference>
<dbReference type="InterPro" id="IPR011032">
    <property type="entry name" value="GroES-like_sf"/>
</dbReference>
<keyword evidence="5" id="KW-0560">Oxidoreductase</keyword>
<organism evidence="7 8">
    <name type="scientific">Amorphus orientalis</name>
    <dbReference type="NCBI Taxonomy" id="649198"/>
    <lineage>
        <taxon>Bacteria</taxon>
        <taxon>Pseudomonadati</taxon>
        <taxon>Pseudomonadota</taxon>
        <taxon>Alphaproteobacteria</taxon>
        <taxon>Hyphomicrobiales</taxon>
        <taxon>Amorphaceae</taxon>
        <taxon>Amorphus</taxon>
    </lineage>
</organism>
<evidence type="ECO:0000256" key="3">
    <source>
        <dbReference type="ARBA" id="ARBA00022723"/>
    </source>
</evidence>
<dbReference type="SUPFAM" id="SSF50129">
    <property type="entry name" value="GroES-like"/>
    <property type="match status" value="1"/>
</dbReference>
<keyword evidence="4" id="KW-0862">Zinc</keyword>
<gene>
    <name evidence="7" type="ORF">J2S73_002448</name>
</gene>
<evidence type="ECO:0000256" key="5">
    <source>
        <dbReference type="ARBA" id="ARBA00023002"/>
    </source>
</evidence>
<dbReference type="AlphaFoldDB" id="A0AAE3VPY4"/>
<evidence type="ECO:0000259" key="6">
    <source>
        <dbReference type="Pfam" id="PF01262"/>
    </source>
</evidence>
<dbReference type="InterPro" id="IPR007698">
    <property type="entry name" value="AlaDH/PNT_NAD(H)-bd"/>
</dbReference>
<comment type="similarity">
    <text evidence="2">Belongs to the zinc-containing alcohol dehydrogenase family.</text>
</comment>
<keyword evidence="3" id="KW-0479">Metal-binding</keyword>
<protein>
    <recommendedName>
        <fullName evidence="6">Alanine dehydrogenase/pyridine nucleotide transhydrogenase NAD(H)-binding domain-containing protein</fullName>
    </recommendedName>
</protein>
<dbReference type="SUPFAM" id="SSF51735">
    <property type="entry name" value="NAD(P)-binding Rossmann-fold domains"/>
    <property type="match status" value="1"/>
</dbReference>
<dbReference type="CDD" id="cd08255">
    <property type="entry name" value="2-desacetyl-2-hydroxyethyl_bacteriochlorophyllide_like"/>
    <property type="match status" value="1"/>
</dbReference>
<evidence type="ECO:0000256" key="1">
    <source>
        <dbReference type="ARBA" id="ARBA00001947"/>
    </source>
</evidence>
<dbReference type="GO" id="GO:0046872">
    <property type="term" value="F:metal ion binding"/>
    <property type="evidence" value="ECO:0007669"/>
    <property type="project" value="UniProtKB-KW"/>
</dbReference>
<dbReference type="Proteomes" id="UP001229244">
    <property type="component" value="Unassembled WGS sequence"/>
</dbReference>
<dbReference type="Gene3D" id="3.90.180.10">
    <property type="entry name" value="Medium-chain alcohol dehydrogenases, catalytic domain"/>
    <property type="match status" value="1"/>
</dbReference>
<dbReference type="InterPro" id="IPR036291">
    <property type="entry name" value="NAD(P)-bd_dom_sf"/>
</dbReference>
<comment type="caution">
    <text evidence="7">The sequence shown here is derived from an EMBL/GenBank/DDBJ whole genome shotgun (WGS) entry which is preliminary data.</text>
</comment>
<dbReference type="GO" id="GO:0016491">
    <property type="term" value="F:oxidoreductase activity"/>
    <property type="evidence" value="ECO:0007669"/>
    <property type="project" value="UniProtKB-KW"/>
</dbReference>
<dbReference type="PANTHER" id="PTHR43350">
    <property type="entry name" value="NAD-DEPENDENT ALCOHOL DEHYDROGENASE"/>
    <property type="match status" value="1"/>
</dbReference>
<dbReference type="PANTHER" id="PTHR43350:SF19">
    <property type="entry name" value="D-GULOSIDE 3-DEHYDROGENASE"/>
    <property type="match status" value="1"/>
</dbReference>
<dbReference type="RefSeq" id="WP_306885818.1">
    <property type="nucleotide sequence ID" value="NZ_JAUSUL010000002.1"/>
</dbReference>
<evidence type="ECO:0000256" key="4">
    <source>
        <dbReference type="ARBA" id="ARBA00022833"/>
    </source>
</evidence>
<evidence type="ECO:0000313" key="7">
    <source>
        <dbReference type="EMBL" id="MDQ0315991.1"/>
    </source>
</evidence>
<reference evidence="7" key="1">
    <citation type="submission" date="2023-07" db="EMBL/GenBank/DDBJ databases">
        <title>Genomic Encyclopedia of Type Strains, Phase IV (KMG-IV): sequencing the most valuable type-strain genomes for metagenomic binning, comparative biology and taxonomic classification.</title>
        <authorList>
            <person name="Goeker M."/>
        </authorList>
    </citation>
    <scope>NUCLEOTIDE SEQUENCE</scope>
    <source>
        <strain evidence="7">DSM 21202</strain>
    </source>
</reference>
<accession>A0AAE3VPY4</accession>
<comment type="cofactor">
    <cofactor evidence="1">
        <name>Zn(2+)</name>
        <dbReference type="ChEBI" id="CHEBI:29105"/>
    </cofactor>
</comment>
<keyword evidence="8" id="KW-1185">Reference proteome</keyword>
<proteinExistence type="inferred from homology"/>
<evidence type="ECO:0000256" key="2">
    <source>
        <dbReference type="ARBA" id="ARBA00008072"/>
    </source>
</evidence>
<dbReference type="EMBL" id="JAUSUL010000002">
    <property type="protein sequence ID" value="MDQ0315991.1"/>
    <property type="molecule type" value="Genomic_DNA"/>
</dbReference>
<name>A0AAE3VPY4_9HYPH</name>
<sequence>MTVTDTAQALWTVAPGQAEHRKVTLGSLPPDHLRIRTLASGISRGSEGLVFRGEVPEGEFERMRAPFQEGDFPFPVKYGYAAVGTVETGPDHLIGQRMFALHPHQDVFDIPAEAAIPVPDAVPTERAVLAANMETALNGVWDGGVAPGDSVAVVGGGVVGLLVAYLAARTPGTDVTVLDINPARADIVARIGARYSHPSDYDGEHDLVFHTSASGTGFDFALRIAGFEATVVELSWYGTKPVLASFGGVFHSRRLTIRSSQVGQVAPSHRARWSHRRRLAKALDLLSDPVLDGFIEPAVPFAEVPDRLVEIFSAASGLLCPVIRYPSSS</sequence>
<feature type="domain" description="Alanine dehydrogenase/pyridine nucleotide transhydrogenase NAD(H)-binding" evidence="6">
    <location>
        <begin position="139"/>
        <end position="194"/>
    </location>
</feature>
<evidence type="ECO:0000313" key="8">
    <source>
        <dbReference type="Proteomes" id="UP001229244"/>
    </source>
</evidence>
<dbReference type="Pfam" id="PF01262">
    <property type="entry name" value="AlaDh_PNT_C"/>
    <property type="match status" value="1"/>
</dbReference>